<evidence type="ECO:0000313" key="4">
    <source>
        <dbReference type="Proteomes" id="UP000199208"/>
    </source>
</evidence>
<accession>A0A1G5S6S9</accession>
<dbReference type="PROSITE" id="PS51257">
    <property type="entry name" value="PROKAR_LIPOPROTEIN"/>
    <property type="match status" value="1"/>
</dbReference>
<sequence length="225" mass="24997">MKKMLSVLLIIFLTITAFTGCGSKTEPAEIEPAPAETQEATEPDTEPETTTESPSEELGPKLSGAIVDLMKSGTYLMKYKTTMEFEGKSMEADVTFAVDGDKTVSVNKGDGFESTMIMRDDRMYMIDHSQKMIMEMAIPEDPDAVVEKVDTTAITFVGRGVEDGLDYEEYSIMNGTIRYYFDKNELVKIVSTTEGVTSTMTIEEISDTVSDDLFEIPTDYQKINI</sequence>
<protein>
    <recommendedName>
        <fullName evidence="5">Outer membrane lipoprotein-sorting protein</fullName>
    </recommendedName>
</protein>
<evidence type="ECO:0000256" key="1">
    <source>
        <dbReference type="SAM" id="MobiDB-lite"/>
    </source>
</evidence>
<dbReference type="OrthoDB" id="1809443at2"/>
<feature type="chain" id="PRO_5039603883" description="Outer membrane lipoprotein-sorting protein" evidence="2">
    <location>
        <begin position="20"/>
        <end position="225"/>
    </location>
</feature>
<feature type="signal peptide" evidence="2">
    <location>
        <begin position="1"/>
        <end position="19"/>
    </location>
</feature>
<keyword evidence="4" id="KW-1185">Reference proteome</keyword>
<dbReference type="AlphaFoldDB" id="A0A1G5S6S9"/>
<dbReference type="EMBL" id="FMWL01000024">
    <property type="protein sequence ID" value="SCZ81817.1"/>
    <property type="molecule type" value="Genomic_DNA"/>
</dbReference>
<evidence type="ECO:0000256" key="2">
    <source>
        <dbReference type="SAM" id="SignalP"/>
    </source>
</evidence>
<feature type="region of interest" description="Disordered" evidence="1">
    <location>
        <begin position="23"/>
        <end position="60"/>
    </location>
</feature>
<feature type="compositionally biased region" description="Acidic residues" evidence="1">
    <location>
        <begin position="39"/>
        <end position="49"/>
    </location>
</feature>
<proteinExistence type="predicted"/>
<keyword evidence="2" id="KW-0732">Signal</keyword>
<name>A0A1G5S6S9_9FIRM</name>
<organism evidence="3 4">
    <name type="scientific">Acidaminobacter hydrogenoformans DSM 2784</name>
    <dbReference type="NCBI Taxonomy" id="1120920"/>
    <lineage>
        <taxon>Bacteria</taxon>
        <taxon>Bacillati</taxon>
        <taxon>Bacillota</taxon>
        <taxon>Clostridia</taxon>
        <taxon>Peptostreptococcales</taxon>
        <taxon>Acidaminobacteraceae</taxon>
        <taxon>Acidaminobacter</taxon>
    </lineage>
</organism>
<dbReference type="Proteomes" id="UP000199208">
    <property type="component" value="Unassembled WGS sequence"/>
</dbReference>
<dbReference type="RefSeq" id="WP_092593007.1">
    <property type="nucleotide sequence ID" value="NZ_FMWL01000024.1"/>
</dbReference>
<reference evidence="3 4" key="1">
    <citation type="submission" date="2016-10" db="EMBL/GenBank/DDBJ databases">
        <authorList>
            <person name="de Groot N.N."/>
        </authorList>
    </citation>
    <scope>NUCLEOTIDE SEQUENCE [LARGE SCALE GENOMIC DNA]</scope>
    <source>
        <strain evidence="3 4">DSM 2784</strain>
    </source>
</reference>
<evidence type="ECO:0000313" key="3">
    <source>
        <dbReference type="EMBL" id="SCZ81817.1"/>
    </source>
</evidence>
<evidence type="ECO:0008006" key="5">
    <source>
        <dbReference type="Google" id="ProtNLM"/>
    </source>
</evidence>
<gene>
    <name evidence="3" type="ORF">SAMN03080599_03061</name>
</gene>